<reference evidence="1 2" key="1">
    <citation type="submission" date="2018-03" db="EMBL/GenBank/DDBJ databases">
        <title>Draft genome of Nitrosomonas supralitoralis APG5.</title>
        <authorList>
            <person name="Urakawa H."/>
            <person name="Lopez J.V."/>
        </authorList>
    </citation>
    <scope>NUCLEOTIDE SEQUENCE [LARGE SCALE GENOMIC DNA]</scope>
    <source>
        <strain evidence="1 2">APG5</strain>
    </source>
</reference>
<proteinExistence type="predicted"/>
<protein>
    <recommendedName>
        <fullName evidence="3">GIY-YIG domain-containing protein</fullName>
    </recommendedName>
</protein>
<accession>A0A2P7NVM6</accession>
<evidence type="ECO:0008006" key="3">
    <source>
        <dbReference type="Google" id="ProtNLM"/>
    </source>
</evidence>
<dbReference type="Proteomes" id="UP000241912">
    <property type="component" value="Unassembled WGS sequence"/>
</dbReference>
<sequence>MSTLEDVRAAVLELSSSFPRPGLLLSVSEPYDLHTSFASTYPNAGSAGVYVLLNEAGIVLRVGKASCGRTIGHRLGDYFRWGDKVLGKGVAKNDTFKDVRYIATIAVPKDRAFEAPAIEEFLLRRLESPLNSLGMSFHIRNSARVD</sequence>
<keyword evidence="2" id="KW-1185">Reference proteome</keyword>
<comment type="caution">
    <text evidence="1">The sequence shown here is derived from an EMBL/GenBank/DDBJ whole genome shotgun (WGS) entry which is preliminary data.</text>
</comment>
<dbReference type="EMBL" id="PXXU01000019">
    <property type="protein sequence ID" value="PSJ17498.1"/>
    <property type="molecule type" value="Genomic_DNA"/>
</dbReference>
<gene>
    <name evidence="1" type="ORF">C7H79_07890</name>
</gene>
<evidence type="ECO:0000313" key="2">
    <source>
        <dbReference type="Proteomes" id="UP000241912"/>
    </source>
</evidence>
<dbReference type="AlphaFoldDB" id="A0A2P7NVM6"/>
<name>A0A2P7NVM6_9PROT</name>
<organism evidence="1 2">
    <name type="scientific">Nitrosomonas supralitoralis</name>
    <dbReference type="NCBI Taxonomy" id="2116706"/>
    <lineage>
        <taxon>Bacteria</taxon>
        <taxon>Pseudomonadati</taxon>
        <taxon>Pseudomonadota</taxon>
        <taxon>Betaproteobacteria</taxon>
        <taxon>Nitrosomonadales</taxon>
        <taxon>Nitrosomonadaceae</taxon>
        <taxon>Nitrosomonas</taxon>
    </lineage>
</organism>
<evidence type="ECO:0000313" key="1">
    <source>
        <dbReference type="EMBL" id="PSJ17498.1"/>
    </source>
</evidence>